<dbReference type="AlphaFoldDB" id="A0A9P8VVY8"/>
<name>A0A9P8VVY8_9HYPO</name>
<evidence type="ECO:0000313" key="3">
    <source>
        <dbReference type="Proteomes" id="UP000777438"/>
    </source>
</evidence>
<sequence length="247" mass="27243">MSACVDQPYNSWSCYYETQKQTDYCQLSGESIWDHTHNQTAPLPMCIDPRRVWVPFSSFATSELTAALVSPLGELQDLVPGESKALYDTHEPRQAILEPGNSPVFSTGISADIAVNDIDMQHRAATTSSTAEIETVAGIFPRSHGMSEGRTQKSTSAHAAKSESHHYFSRLSPEFMEDCSHQGLLTDDDFKFLEEWIIPLVEDPAPSANDTISNRPSPKARAIDCQSVQPGDAVHAIWQLREAAAFT</sequence>
<reference evidence="2 3" key="1">
    <citation type="journal article" date="2021" name="Nat. Commun.">
        <title>Genetic determinants of endophytism in the Arabidopsis root mycobiome.</title>
        <authorList>
            <person name="Mesny F."/>
            <person name="Miyauchi S."/>
            <person name="Thiergart T."/>
            <person name="Pickel B."/>
            <person name="Atanasova L."/>
            <person name="Karlsson M."/>
            <person name="Huettel B."/>
            <person name="Barry K.W."/>
            <person name="Haridas S."/>
            <person name="Chen C."/>
            <person name="Bauer D."/>
            <person name="Andreopoulos W."/>
            <person name="Pangilinan J."/>
            <person name="LaButti K."/>
            <person name="Riley R."/>
            <person name="Lipzen A."/>
            <person name="Clum A."/>
            <person name="Drula E."/>
            <person name="Henrissat B."/>
            <person name="Kohler A."/>
            <person name="Grigoriev I.V."/>
            <person name="Martin F.M."/>
            <person name="Hacquard S."/>
        </authorList>
    </citation>
    <scope>NUCLEOTIDE SEQUENCE [LARGE SCALE GENOMIC DNA]</scope>
    <source>
        <strain evidence="2 3">MPI-CAGE-CH-0241</strain>
    </source>
</reference>
<protein>
    <submittedName>
        <fullName evidence="2">Uncharacterized protein</fullName>
    </submittedName>
</protein>
<evidence type="ECO:0000313" key="2">
    <source>
        <dbReference type="EMBL" id="KAH6879742.1"/>
    </source>
</evidence>
<evidence type="ECO:0000256" key="1">
    <source>
        <dbReference type="SAM" id="MobiDB-lite"/>
    </source>
</evidence>
<accession>A0A9P8VVY8</accession>
<dbReference type="EMBL" id="JAGPYM010000028">
    <property type="protein sequence ID" value="KAH6879742.1"/>
    <property type="molecule type" value="Genomic_DNA"/>
</dbReference>
<proteinExistence type="predicted"/>
<comment type="caution">
    <text evidence="2">The sequence shown here is derived from an EMBL/GenBank/DDBJ whole genome shotgun (WGS) entry which is preliminary data.</text>
</comment>
<gene>
    <name evidence="2" type="ORF">B0T10DRAFT_464285</name>
</gene>
<feature type="region of interest" description="Disordered" evidence="1">
    <location>
        <begin position="142"/>
        <end position="161"/>
    </location>
</feature>
<organism evidence="2 3">
    <name type="scientific">Thelonectria olida</name>
    <dbReference type="NCBI Taxonomy" id="1576542"/>
    <lineage>
        <taxon>Eukaryota</taxon>
        <taxon>Fungi</taxon>
        <taxon>Dikarya</taxon>
        <taxon>Ascomycota</taxon>
        <taxon>Pezizomycotina</taxon>
        <taxon>Sordariomycetes</taxon>
        <taxon>Hypocreomycetidae</taxon>
        <taxon>Hypocreales</taxon>
        <taxon>Nectriaceae</taxon>
        <taxon>Thelonectria</taxon>
    </lineage>
</organism>
<keyword evidence="3" id="KW-1185">Reference proteome</keyword>
<dbReference type="Proteomes" id="UP000777438">
    <property type="component" value="Unassembled WGS sequence"/>
</dbReference>